<dbReference type="AlphaFoldDB" id="A0A5J4SEE0"/>
<gene>
    <name evidence="1" type="ORF">EZS27_008102</name>
</gene>
<reference evidence="1" key="1">
    <citation type="submission" date="2019-03" db="EMBL/GenBank/DDBJ databases">
        <title>Single cell metagenomics reveals metabolic interactions within the superorganism composed of flagellate Streblomastix strix and complex community of Bacteroidetes bacteria on its surface.</title>
        <authorList>
            <person name="Treitli S.C."/>
            <person name="Kolisko M."/>
            <person name="Husnik F."/>
            <person name="Keeling P."/>
            <person name="Hampl V."/>
        </authorList>
    </citation>
    <scope>NUCLEOTIDE SEQUENCE</scope>
    <source>
        <strain evidence="1">STM</strain>
    </source>
</reference>
<organism evidence="1">
    <name type="scientific">termite gut metagenome</name>
    <dbReference type="NCBI Taxonomy" id="433724"/>
    <lineage>
        <taxon>unclassified sequences</taxon>
        <taxon>metagenomes</taxon>
        <taxon>organismal metagenomes</taxon>
    </lineage>
</organism>
<protein>
    <recommendedName>
        <fullName evidence="2">Tetratricopeptide repeat protein</fullName>
    </recommendedName>
</protein>
<evidence type="ECO:0008006" key="2">
    <source>
        <dbReference type="Google" id="ProtNLM"/>
    </source>
</evidence>
<sequence length="239" mass="27316">MTPANIQQWITSPELLDGDTLYKLRTALARYPYCQTLRLLYLKNLYILHDNSFGAELRKAALYAGDRCALFYLIEGDKYVFRTDIASADADQTLTLIDSFLSQSPEEVPQVPPMPNNFVYAGDYTLFLSSKESESAELPDTPKLHGHDLIDNFIEKVKDKPLTLKSVEEEVPAEETILDMENDANCFTETLAKIYIKQKKYAKALEIIKTLSVKNPRKNTYFADQIRFLEKLIINTKSL</sequence>
<name>A0A5J4SEE0_9ZZZZ</name>
<evidence type="ECO:0000313" key="1">
    <source>
        <dbReference type="EMBL" id="KAA6344248.1"/>
    </source>
</evidence>
<proteinExistence type="predicted"/>
<dbReference type="EMBL" id="SNRY01000227">
    <property type="protein sequence ID" value="KAA6344248.1"/>
    <property type="molecule type" value="Genomic_DNA"/>
</dbReference>
<comment type="caution">
    <text evidence="1">The sequence shown here is derived from an EMBL/GenBank/DDBJ whole genome shotgun (WGS) entry which is preliminary data.</text>
</comment>
<accession>A0A5J4SEE0</accession>